<dbReference type="InterPro" id="IPR003439">
    <property type="entry name" value="ABC_transporter-like_ATP-bd"/>
</dbReference>
<reference evidence="7" key="1">
    <citation type="submission" date="2016-10" db="EMBL/GenBank/DDBJ databases">
        <authorList>
            <person name="Varghese N."/>
            <person name="Submissions S."/>
        </authorList>
    </citation>
    <scope>NUCLEOTIDE SEQUENCE [LARGE SCALE GENOMIC DNA]</scope>
    <source>
        <strain evidence="7">DSM 26348</strain>
    </source>
</reference>
<evidence type="ECO:0000313" key="6">
    <source>
        <dbReference type="EMBL" id="SFJ08479.1"/>
    </source>
</evidence>
<keyword evidence="2" id="KW-0813">Transport</keyword>
<dbReference type="InterPro" id="IPR003593">
    <property type="entry name" value="AAA+_ATPase"/>
</dbReference>
<dbReference type="CDD" id="cd03230">
    <property type="entry name" value="ABC_DR_subfamily_A"/>
    <property type="match status" value="1"/>
</dbReference>
<proteinExistence type="inferred from homology"/>
<gene>
    <name evidence="6" type="ORF">SAMN05421753_11595</name>
</gene>
<dbReference type="EMBL" id="FOQD01000015">
    <property type="protein sequence ID" value="SFJ08479.1"/>
    <property type="molecule type" value="Genomic_DNA"/>
</dbReference>
<protein>
    <submittedName>
        <fullName evidence="6">ABC-2 type transport system ATP-binding protein</fullName>
    </submittedName>
</protein>
<dbReference type="Proteomes" id="UP000199518">
    <property type="component" value="Unassembled WGS sequence"/>
</dbReference>
<dbReference type="InterPro" id="IPR027417">
    <property type="entry name" value="P-loop_NTPase"/>
</dbReference>
<keyword evidence="7" id="KW-1185">Reference proteome</keyword>
<dbReference type="SMART" id="SM00382">
    <property type="entry name" value="AAA"/>
    <property type="match status" value="1"/>
</dbReference>
<evidence type="ECO:0000313" key="7">
    <source>
        <dbReference type="Proteomes" id="UP000199518"/>
    </source>
</evidence>
<dbReference type="RefSeq" id="WP_092053440.1">
    <property type="nucleotide sequence ID" value="NZ_FOQD01000015.1"/>
</dbReference>
<name>A0A1I3NH19_9PLAN</name>
<dbReference type="PANTHER" id="PTHR43335">
    <property type="entry name" value="ABC TRANSPORTER, ATP-BINDING PROTEIN"/>
    <property type="match status" value="1"/>
</dbReference>
<comment type="similarity">
    <text evidence="1">Belongs to the ABC transporter superfamily.</text>
</comment>
<evidence type="ECO:0000256" key="3">
    <source>
        <dbReference type="ARBA" id="ARBA00022741"/>
    </source>
</evidence>
<evidence type="ECO:0000256" key="4">
    <source>
        <dbReference type="ARBA" id="ARBA00022840"/>
    </source>
</evidence>
<dbReference type="Gene3D" id="3.40.50.300">
    <property type="entry name" value="P-loop containing nucleotide triphosphate hydrolases"/>
    <property type="match status" value="1"/>
</dbReference>
<accession>A0A1I3NH19</accession>
<dbReference type="PANTHER" id="PTHR43335:SF3">
    <property type="entry name" value="ABC TRANSPORTER"/>
    <property type="match status" value="1"/>
</dbReference>
<dbReference type="PROSITE" id="PS50893">
    <property type="entry name" value="ABC_TRANSPORTER_2"/>
    <property type="match status" value="1"/>
</dbReference>
<dbReference type="OrthoDB" id="9795548at2"/>
<keyword evidence="4 6" id="KW-0067">ATP-binding</keyword>
<dbReference type="AlphaFoldDB" id="A0A1I3NH19"/>
<organism evidence="6 7">
    <name type="scientific">Planctomicrobium piriforme</name>
    <dbReference type="NCBI Taxonomy" id="1576369"/>
    <lineage>
        <taxon>Bacteria</taxon>
        <taxon>Pseudomonadati</taxon>
        <taxon>Planctomycetota</taxon>
        <taxon>Planctomycetia</taxon>
        <taxon>Planctomycetales</taxon>
        <taxon>Planctomycetaceae</taxon>
        <taxon>Planctomicrobium</taxon>
    </lineage>
</organism>
<dbReference type="GO" id="GO:0005524">
    <property type="term" value="F:ATP binding"/>
    <property type="evidence" value="ECO:0007669"/>
    <property type="project" value="UniProtKB-KW"/>
</dbReference>
<sequence length="314" mass="35221">MEPIIDIQNVTHLFKQHRALDGISFQVAPKSLHGFVGPNGAGKTTTLKLVCTLLKPQTGSIKVFGYDVRDSVKAIRRRIGYMPDHFSMYRQMTVFEYLDFFAAAYGFNLTERTRIVADVLALTDMDGRKNDLIQGLSRGMQQRVSLARVLVNDPDLLLLDEPASGLDPRARIELMEILRELRRMGKTVFISSHILSELAELCDSVTIVDRGKTKYSGPMEALLDHQTEQPVYRVRLGSDRDQQIAAFDGIAGVLAVDPMEGRSDVRVKTDPELIDGNGLLQQLLARGQTIIAFSRDQRQLNEAFMDLTERGVRT</sequence>
<feature type="domain" description="ABC transporter" evidence="5">
    <location>
        <begin position="5"/>
        <end position="235"/>
    </location>
</feature>
<keyword evidence="3" id="KW-0547">Nucleotide-binding</keyword>
<evidence type="ECO:0000256" key="2">
    <source>
        <dbReference type="ARBA" id="ARBA00022448"/>
    </source>
</evidence>
<dbReference type="SUPFAM" id="SSF52540">
    <property type="entry name" value="P-loop containing nucleoside triphosphate hydrolases"/>
    <property type="match status" value="1"/>
</dbReference>
<dbReference type="STRING" id="1576369.SAMN05421753_11595"/>
<dbReference type="Pfam" id="PF00005">
    <property type="entry name" value="ABC_tran"/>
    <property type="match status" value="1"/>
</dbReference>
<dbReference type="GO" id="GO:0016887">
    <property type="term" value="F:ATP hydrolysis activity"/>
    <property type="evidence" value="ECO:0007669"/>
    <property type="project" value="InterPro"/>
</dbReference>
<evidence type="ECO:0000259" key="5">
    <source>
        <dbReference type="PROSITE" id="PS50893"/>
    </source>
</evidence>
<evidence type="ECO:0000256" key="1">
    <source>
        <dbReference type="ARBA" id="ARBA00005417"/>
    </source>
</evidence>